<reference evidence="1" key="1">
    <citation type="submission" date="2021-05" db="EMBL/GenBank/DDBJ databases">
        <authorList>
            <person name="Alioto T."/>
            <person name="Alioto T."/>
            <person name="Gomez Garrido J."/>
        </authorList>
    </citation>
    <scope>NUCLEOTIDE SEQUENCE</scope>
</reference>
<protein>
    <submittedName>
        <fullName evidence="1">Uncharacterized protein</fullName>
    </submittedName>
</protein>
<dbReference type="EMBL" id="HBUF01148486">
    <property type="protein sequence ID" value="CAG6647734.1"/>
    <property type="molecule type" value="Transcribed_RNA"/>
</dbReference>
<proteinExistence type="predicted"/>
<name>A0A8D8W7L4_9HEMI</name>
<dbReference type="AlphaFoldDB" id="A0A8D8W7L4"/>
<sequence>MFTKKAIAFKQNMAACRHQAHKKKRFAVKKHTPVFMNKNFFHPLRYTRKQNNSCDWRVRKVILIPIDRQFSCVSEGQTVKPVKLDQSQNNTFDESRKMALARIITVPE</sequence>
<accession>A0A8D8W7L4</accession>
<evidence type="ECO:0000313" key="1">
    <source>
        <dbReference type="EMBL" id="CAG6647734.1"/>
    </source>
</evidence>
<organism evidence="1">
    <name type="scientific">Cacopsylla melanoneura</name>
    <dbReference type="NCBI Taxonomy" id="428564"/>
    <lineage>
        <taxon>Eukaryota</taxon>
        <taxon>Metazoa</taxon>
        <taxon>Ecdysozoa</taxon>
        <taxon>Arthropoda</taxon>
        <taxon>Hexapoda</taxon>
        <taxon>Insecta</taxon>
        <taxon>Pterygota</taxon>
        <taxon>Neoptera</taxon>
        <taxon>Paraneoptera</taxon>
        <taxon>Hemiptera</taxon>
        <taxon>Sternorrhyncha</taxon>
        <taxon>Psylloidea</taxon>
        <taxon>Psyllidae</taxon>
        <taxon>Psyllinae</taxon>
        <taxon>Cacopsylla</taxon>
    </lineage>
</organism>